<evidence type="ECO:0000256" key="1">
    <source>
        <dbReference type="SAM" id="MobiDB-lite"/>
    </source>
</evidence>
<dbReference type="Proteomes" id="UP000515125">
    <property type="component" value="Unplaced"/>
</dbReference>
<proteinExistence type="predicted"/>
<sequence>MHEEFEEAINEVFDSPSDVIVVTKPGGTVAVPGTSNPASGTTLQNVGASPKTKLWAFAPVRPKYPSKPTVSNSSVNVLFIPPLGTGESCPLEKEGKRSSQSVMTSNLAKAYAESQ</sequence>
<protein>
    <submittedName>
        <fullName evidence="3">Uncharacterized protein LOC113146946</fullName>
    </submittedName>
</protein>
<feature type="compositionally biased region" description="Polar residues" evidence="1">
    <location>
        <begin position="98"/>
        <end position="115"/>
    </location>
</feature>
<dbReference type="RefSeq" id="XP_026191608.1">
    <property type="nucleotide sequence ID" value="XM_026335823.1"/>
</dbReference>
<evidence type="ECO:0000313" key="3">
    <source>
        <dbReference type="RefSeq" id="XP_026191608.1"/>
    </source>
</evidence>
<name>A0A6P6RUS4_9EIME</name>
<organism evidence="2 3">
    <name type="scientific">Cyclospora cayetanensis</name>
    <dbReference type="NCBI Taxonomy" id="88456"/>
    <lineage>
        <taxon>Eukaryota</taxon>
        <taxon>Sar</taxon>
        <taxon>Alveolata</taxon>
        <taxon>Apicomplexa</taxon>
        <taxon>Conoidasida</taxon>
        <taxon>Coccidia</taxon>
        <taxon>Eucoccidiorida</taxon>
        <taxon>Eimeriorina</taxon>
        <taxon>Eimeriidae</taxon>
        <taxon>Cyclospora</taxon>
    </lineage>
</organism>
<keyword evidence="2" id="KW-1185">Reference proteome</keyword>
<reference evidence="3" key="1">
    <citation type="submission" date="2025-08" db="UniProtKB">
        <authorList>
            <consortium name="RefSeq"/>
        </authorList>
    </citation>
    <scope>IDENTIFICATION</scope>
</reference>
<dbReference type="AlphaFoldDB" id="A0A6P6RUS4"/>
<dbReference type="GeneID" id="113146946"/>
<feature type="region of interest" description="Disordered" evidence="1">
    <location>
        <begin position="90"/>
        <end position="115"/>
    </location>
</feature>
<evidence type="ECO:0000313" key="2">
    <source>
        <dbReference type="Proteomes" id="UP000515125"/>
    </source>
</evidence>
<dbReference type="OrthoDB" id="354639at2759"/>
<gene>
    <name evidence="3" type="primary">LOC113146946</name>
</gene>
<accession>A0A6P6RUS4</accession>